<evidence type="ECO:0000313" key="4">
    <source>
        <dbReference type="Proteomes" id="UP001501803"/>
    </source>
</evidence>
<organism evidence="3 4">
    <name type="scientific">Leifsonia kafniensis</name>
    <dbReference type="NCBI Taxonomy" id="475957"/>
    <lineage>
        <taxon>Bacteria</taxon>
        <taxon>Bacillati</taxon>
        <taxon>Actinomycetota</taxon>
        <taxon>Actinomycetes</taxon>
        <taxon>Micrococcales</taxon>
        <taxon>Microbacteriaceae</taxon>
        <taxon>Leifsonia</taxon>
    </lineage>
</organism>
<dbReference type="Gene3D" id="2.40.128.270">
    <property type="match status" value="1"/>
</dbReference>
<dbReference type="Proteomes" id="UP001501803">
    <property type="component" value="Unassembled WGS sequence"/>
</dbReference>
<dbReference type="PANTHER" id="PTHR35535">
    <property type="entry name" value="HEAT SHOCK PROTEIN HSLJ"/>
    <property type="match status" value="1"/>
</dbReference>
<dbReference type="RefSeq" id="WP_345069319.1">
    <property type="nucleotide sequence ID" value="NZ_BAABCN010000015.1"/>
</dbReference>
<dbReference type="InterPro" id="IPR005184">
    <property type="entry name" value="DUF306_Meta_HslJ"/>
</dbReference>
<evidence type="ECO:0000256" key="1">
    <source>
        <dbReference type="SAM" id="SignalP"/>
    </source>
</evidence>
<proteinExistence type="predicted"/>
<gene>
    <name evidence="3" type="ORF">GCM10022381_36690</name>
</gene>
<feature type="chain" id="PRO_5046812232" evidence="1">
    <location>
        <begin position="24"/>
        <end position="123"/>
    </location>
</feature>
<keyword evidence="4" id="KW-1185">Reference proteome</keyword>
<dbReference type="InterPro" id="IPR053147">
    <property type="entry name" value="Hsp_HslJ-like"/>
</dbReference>
<evidence type="ECO:0000259" key="2">
    <source>
        <dbReference type="Pfam" id="PF03724"/>
    </source>
</evidence>
<name>A0ABP7L050_9MICO</name>
<dbReference type="PANTHER" id="PTHR35535:SF1">
    <property type="entry name" value="HEAT SHOCK PROTEIN HSLJ"/>
    <property type="match status" value="1"/>
</dbReference>
<evidence type="ECO:0000313" key="3">
    <source>
        <dbReference type="EMBL" id="GAA3891468.1"/>
    </source>
</evidence>
<reference evidence="4" key="1">
    <citation type="journal article" date="2019" name="Int. J. Syst. Evol. Microbiol.">
        <title>The Global Catalogue of Microorganisms (GCM) 10K type strain sequencing project: providing services to taxonomists for standard genome sequencing and annotation.</title>
        <authorList>
            <consortium name="The Broad Institute Genomics Platform"/>
            <consortium name="The Broad Institute Genome Sequencing Center for Infectious Disease"/>
            <person name="Wu L."/>
            <person name="Ma J."/>
        </authorList>
    </citation>
    <scope>NUCLEOTIDE SEQUENCE [LARGE SCALE GENOMIC DNA]</scope>
    <source>
        <strain evidence="4">JCM 17021</strain>
    </source>
</reference>
<feature type="signal peptide" evidence="1">
    <location>
        <begin position="1"/>
        <end position="23"/>
    </location>
</feature>
<dbReference type="EMBL" id="BAABCN010000015">
    <property type="protein sequence ID" value="GAA3891468.1"/>
    <property type="molecule type" value="Genomic_DNA"/>
</dbReference>
<dbReference type="PROSITE" id="PS51257">
    <property type="entry name" value="PROKAR_LIPOPROTEIN"/>
    <property type="match status" value="1"/>
</dbReference>
<feature type="domain" description="DUF306" evidence="2">
    <location>
        <begin position="38"/>
        <end position="117"/>
    </location>
</feature>
<accession>A0ABP7L050</accession>
<protein>
    <submittedName>
        <fullName evidence="3">META domain-containing protein</fullName>
    </submittedName>
</protein>
<dbReference type="Pfam" id="PF03724">
    <property type="entry name" value="META"/>
    <property type="match status" value="1"/>
</dbReference>
<sequence length="123" mass="12522">MRKVLSLTAIVALAFALSGCATNAGGAGNDATGSWGKVDVQGEPSLDLAEGGKLSGTDGCNRLMGNWTQDGDTVKFSDLASTMMACEGVDTWLSLATTGTVSGSTLTLLDADDKTIGTLERSE</sequence>
<dbReference type="InterPro" id="IPR038670">
    <property type="entry name" value="HslJ-like_sf"/>
</dbReference>
<keyword evidence="1" id="KW-0732">Signal</keyword>
<comment type="caution">
    <text evidence="3">The sequence shown here is derived from an EMBL/GenBank/DDBJ whole genome shotgun (WGS) entry which is preliminary data.</text>
</comment>